<keyword evidence="9" id="KW-1185">Reference proteome</keyword>
<dbReference type="Pfam" id="PF01536">
    <property type="entry name" value="SAM_decarbox"/>
    <property type="match status" value="1"/>
</dbReference>
<keyword evidence="4" id="KW-0620">Polyamine biosynthesis</keyword>
<keyword evidence="7" id="KW-0812">Transmembrane</keyword>
<feature type="compositionally biased region" description="Low complexity" evidence="6">
    <location>
        <begin position="397"/>
        <end position="408"/>
    </location>
</feature>
<evidence type="ECO:0000256" key="6">
    <source>
        <dbReference type="SAM" id="MobiDB-lite"/>
    </source>
</evidence>
<feature type="transmembrane region" description="Helical" evidence="7">
    <location>
        <begin position="552"/>
        <end position="572"/>
    </location>
</feature>
<dbReference type="Gene3D" id="3.60.90.10">
    <property type="entry name" value="S-adenosylmethionine decarboxylase"/>
    <property type="match status" value="1"/>
</dbReference>
<feature type="region of interest" description="Disordered" evidence="6">
    <location>
        <begin position="365"/>
        <end position="408"/>
    </location>
</feature>
<accession>A0A182Y8E0</accession>
<proteinExistence type="inferred from homology"/>
<reference evidence="9" key="1">
    <citation type="journal article" date="2014" name="Genome Biol.">
        <title>Genome analysis of a major urban malaria vector mosquito, Anopheles stephensi.</title>
        <authorList>
            <person name="Jiang X."/>
            <person name="Peery A."/>
            <person name="Hall A.B."/>
            <person name="Sharma A."/>
            <person name="Chen X.G."/>
            <person name="Waterhouse R.M."/>
            <person name="Komissarov A."/>
            <person name="Riehle M.M."/>
            <person name="Shouche Y."/>
            <person name="Sharakhova M.V."/>
            <person name="Lawson D."/>
            <person name="Pakpour N."/>
            <person name="Arensburger P."/>
            <person name="Davidson V.L."/>
            <person name="Eiglmeier K."/>
            <person name="Emrich S."/>
            <person name="George P."/>
            <person name="Kennedy R.C."/>
            <person name="Mane S.P."/>
            <person name="Maslen G."/>
            <person name="Oringanje C."/>
            <person name="Qi Y."/>
            <person name="Settlage R."/>
            <person name="Tojo M."/>
            <person name="Tubio J.M."/>
            <person name="Unger M.F."/>
            <person name="Wang B."/>
            <person name="Vernick K.D."/>
            <person name="Ribeiro J.M."/>
            <person name="James A.A."/>
            <person name="Michel K."/>
            <person name="Riehle M.A."/>
            <person name="Luckhart S."/>
            <person name="Sharakhov I.V."/>
            <person name="Tu Z."/>
        </authorList>
    </citation>
    <scope>NUCLEOTIDE SEQUENCE [LARGE SCALE GENOMIC DNA]</scope>
    <source>
        <strain evidence="9">Indian</strain>
    </source>
</reference>
<evidence type="ECO:0000256" key="7">
    <source>
        <dbReference type="SAM" id="Phobius"/>
    </source>
</evidence>
<dbReference type="PROSITE" id="PS01336">
    <property type="entry name" value="ADOMETDC"/>
    <property type="match status" value="1"/>
</dbReference>
<feature type="compositionally biased region" description="Pro residues" evidence="6">
    <location>
        <begin position="372"/>
        <end position="381"/>
    </location>
</feature>
<dbReference type="Proteomes" id="UP000076408">
    <property type="component" value="Unassembled WGS sequence"/>
</dbReference>
<comment type="similarity">
    <text evidence="2">Belongs to the eukaryotic AdoMetDC family.</text>
</comment>
<evidence type="ECO:0000256" key="5">
    <source>
        <dbReference type="ARBA" id="ARBA00048112"/>
    </source>
</evidence>
<dbReference type="GO" id="GO:0004014">
    <property type="term" value="F:adenosylmethionine decarboxylase activity"/>
    <property type="evidence" value="ECO:0007669"/>
    <property type="project" value="UniProtKB-EC"/>
</dbReference>
<keyword evidence="3" id="KW-0745">Spermidine biosynthesis</keyword>
<dbReference type="PANTHER" id="PTHR11570">
    <property type="entry name" value="S-ADENOSYLMETHIONINE DECARBOXYLASE"/>
    <property type="match status" value="1"/>
</dbReference>
<dbReference type="GO" id="GO:0008295">
    <property type="term" value="P:spermidine biosynthetic process"/>
    <property type="evidence" value="ECO:0007669"/>
    <property type="project" value="UniProtKB-KW"/>
</dbReference>
<dbReference type="AlphaFoldDB" id="A0A182Y8E0"/>
<dbReference type="VEuPathDB" id="VectorBase:ASTE006273"/>
<dbReference type="UniPathway" id="UPA00331">
    <property type="reaction ID" value="UER00451"/>
</dbReference>
<dbReference type="EnsemblMetazoa" id="ASTEI04726-RA">
    <property type="protein sequence ID" value="ASTEI04726-PA"/>
    <property type="gene ID" value="ASTEI04726"/>
</dbReference>
<dbReference type="VEuPathDB" id="VectorBase:ASTEI04726"/>
<organism evidence="8 9">
    <name type="scientific">Anopheles stephensi</name>
    <name type="common">Indo-Pakistan malaria mosquito</name>
    <dbReference type="NCBI Taxonomy" id="30069"/>
    <lineage>
        <taxon>Eukaryota</taxon>
        <taxon>Metazoa</taxon>
        <taxon>Ecdysozoa</taxon>
        <taxon>Arthropoda</taxon>
        <taxon>Hexapoda</taxon>
        <taxon>Insecta</taxon>
        <taxon>Pterygota</taxon>
        <taxon>Neoptera</taxon>
        <taxon>Endopterygota</taxon>
        <taxon>Diptera</taxon>
        <taxon>Nematocera</taxon>
        <taxon>Culicoidea</taxon>
        <taxon>Culicidae</taxon>
        <taxon>Anophelinae</taxon>
        <taxon>Anopheles</taxon>
    </lineage>
</organism>
<dbReference type="VEuPathDB" id="VectorBase:ASTEI20_044283"/>
<sequence>MAESEDLSSSSSSNSSSREDMHFFEGVEKLLEIWFKPNPAHKNADLRKIPRPMWEAMLKTVRCEIISFTRNDQIDAYVLSESSMFVSKRRWILKTCGTTTPLQCFKPLMRMANEIAGYTAIEDLFYSRKNYKRPELQVSPHRGFDEEVAFLDQFFDDGRAYSLGAINRDCWHLYTLSRGGGGSKIRKRNNHLHQLLGEELTLMEEEQQPYDELIAPSMQPDPDQTIEILMTELNPTVMDIFTKHVCTTAKEATQKSGIDRLLPGMVIDDYLFDPCGYSMNGIAKNGCYMTIHITPEREFSYVSFESNVASSDYGELIRRVIRTFQPNKFIVTVFANKTSIAANANREIENLGNIDLWKRPPPPAGANIPSLPSFPPSPPVLPSSDAFSGDGPAHQQLTLPSSLHTTPTSAPIRAAEEFKKSNTPSQHPLPIGFVRLMFGIFSTLTASFGTGSNDGNDGPGKKQYPIAGGAKPAKGNGKCFKQQLNQDRDPYRAAGNKSSHLPLLMNPTELVTTPTPPICMEQQLMDDRKATTPPPDCNELQFYGQLKKLLDLPVLFAICFVQLISFVLVLNIEECSPLVLFSWWRNKIS</sequence>
<comment type="catalytic activity">
    <reaction evidence="5">
        <text>S-adenosyl-L-methionine + H(+) = S-adenosyl 3-(methylsulfanyl)propylamine + CO2</text>
        <dbReference type="Rhea" id="RHEA:15981"/>
        <dbReference type="ChEBI" id="CHEBI:15378"/>
        <dbReference type="ChEBI" id="CHEBI:16526"/>
        <dbReference type="ChEBI" id="CHEBI:57443"/>
        <dbReference type="ChEBI" id="CHEBI:59789"/>
        <dbReference type="EC" id="4.1.1.50"/>
    </reaction>
</comment>
<keyword evidence="7" id="KW-0472">Membrane</keyword>
<dbReference type="SUPFAM" id="SSF56276">
    <property type="entry name" value="S-adenosylmethionine decarboxylase"/>
    <property type="match status" value="1"/>
</dbReference>
<feature type="compositionally biased region" description="Low complexity" evidence="6">
    <location>
        <begin position="467"/>
        <end position="478"/>
    </location>
</feature>
<dbReference type="InterPro" id="IPR016067">
    <property type="entry name" value="S-AdoMet_deCO2ase_core"/>
</dbReference>
<evidence type="ECO:0000256" key="3">
    <source>
        <dbReference type="ARBA" id="ARBA00023066"/>
    </source>
</evidence>
<dbReference type="PANTHER" id="PTHR11570:SF0">
    <property type="entry name" value="S-ADENOSYLMETHIONINE DECARBOXYLASE PROENZYME"/>
    <property type="match status" value="1"/>
</dbReference>
<keyword evidence="7" id="KW-1133">Transmembrane helix</keyword>
<dbReference type="InterPro" id="IPR048283">
    <property type="entry name" value="AdoMetDC-like"/>
</dbReference>
<dbReference type="GO" id="GO:0005829">
    <property type="term" value="C:cytosol"/>
    <property type="evidence" value="ECO:0007669"/>
    <property type="project" value="TreeGrafter"/>
</dbReference>
<dbReference type="InterPro" id="IPR018166">
    <property type="entry name" value="S-AdoMet_deCO2ase_CS"/>
</dbReference>
<comment type="pathway">
    <text evidence="1">Amine and polyamine biosynthesis; S-adenosylmethioninamine biosynthesis; S-adenosylmethioninamine from S-adenosyl-L-methionine: step 1/1.</text>
</comment>
<evidence type="ECO:0000256" key="2">
    <source>
        <dbReference type="ARBA" id="ARBA00008466"/>
    </source>
</evidence>
<dbReference type="GO" id="GO:0006597">
    <property type="term" value="P:spermine biosynthetic process"/>
    <property type="evidence" value="ECO:0007669"/>
    <property type="project" value="TreeGrafter"/>
</dbReference>
<protein>
    <submittedName>
        <fullName evidence="8">Uncharacterized protein</fullName>
    </submittedName>
</protein>
<reference evidence="8" key="2">
    <citation type="submission" date="2020-05" db="UniProtKB">
        <authorList>
            <consortium name="EnsemblMetazoa"/>
        </authorList>
    </citation>
    <scope>IDENTIFICATION</scope>
    <source>
        <strain evidence="8">Indian</strain>
    </source>
</reference>
<dbReference type="STRING" id="30069.A0A182Y8E0"/>
<evidence type="ECO:0000256" key="4">
    <source>
        <dbReference type="ARBA" id="ARBA00023115"/>
    </source>
</evidence>
<evidence type="ECO:0000256" key="1">
    <source>
        <dbReference type="ARBA" id="ARBA00004911"/>
    </source>
</evidence>
<evidence type="ECO:0000313" key="8">
    <source>
        <dbReference type="EnsemblMetazoa" id="ASTEI04726-PA"/>
    </source>
</evidence>
<name>A0A182Y8E0_ANOST</name>
<feature type="region of interest" description="Disordered" evidence="6">
    <location>
        <begin position="450"/>
        <end position="481"/>
    </location>
</feature>
<evidence type="ECO:0000313" key="9">
    <source>
        <dbReference type="Proteomes" id="UP000076408"/>
    </source>
</evidence>